<dbReference type="EMBL" id="KQ086067">
    <property type="protein sequence ID" value="KLO09072.1"/>
    <property type="molecule type" value="Genomic_DNA"/>
</dbReference>
<evidence type="ECO:0000313" key="4">
    <source>
        <dbReference type="Proteomes" id="UP000053477"/>
    </source>
</evidence>
<dbReference type="InterPro" id="IPR050309">
    <property type="entry name" value="Type-B_Carboxylest/Lipase"/>
</dbReference>
<sequence length="555" mass="60336">MRLKSALISLLFSQCFVSATLVNRDTPVTVHLKNGAAFQGVRVAVNNTEQFLGIPFAQPPVGNLRFKAPVAISTPTKGIQDASQFKTACPQPPTKSGLKFDSDIGAPVAEDCLFINIFRPAGTSAKDSLPVLVWLYSGGYTTGAGSNPASNPSRIIQRSVSIGKPIIFVSLNYRVNTFGFLASRFVAPEDLNAGLLDQQLALQFVQQNIASFGGEPAKVTCWGQSAGAGSCEAHVLFPALQNLFRSVITDSSTGPFKSAPSAFQYDEPGKPFASLVEAVGCPLSSESVACLQQIPFETLLNVSNTMINNRLNQQLWEPTVGPSNSLIPERPSERIASGSFRHDVAYMAGTNLNEGTVFSQSLINASHPGMTEDQALNSFLSQLLLDNTTFTPDVLGTFDTLFPANDPTAGGPFHTGDSLFDRAASWYTDAMFLAPRRLFFDKAVPLSSKPFFGYFFTEFIPGNNRTLGVFHDSELILLYGPVPTPVENEFANTLLDFWISFVADQNPGGNWPEFSTSQKQILQLMRDNITIITDDFDVEKTNFINSAKVLNEMEK</sequence>
<dbReference type="GO" id="GO:0016787">
    <property type="term" value="F:hydrolase activity"/>
    <property type="evidence" value="ECO:0007669"/>
    <property type="project" value="UniProtKB-KW"/>
</dbReference>
<feature type="chain" id="PRO_5005201727" evidence="1">
    <location>
        <begin position="20"/>
        <end position="555"/>
    </location>
</feature>
<evidence type="ECO:0000259" key="2">
    <source>
        <dbReference type="Pfam" id="PF00135"/>
    </source>
</evidence>
<feature type="signal peptide" evidence="1">
    <location>
        <begin position="1"/>
        <end position="19"/>
    </location>
</feature>
<evidence type="ECO:0000313" key="3">
    <source>
        <dbReference type="EMBL" id="KLO09072.1"/>
    </source>
</evidence>
<dbReference type="InParanoid" id="A0A0H2RC61"/>
<keyword evidence="4" id="KW-1185">Reference proteome</keyword>
<dbReference type="PROSITE" id="PS00941">
    <property type="entry name" value="CARBOXYLESTERASE_B_2"/>
    <property type="match status" value="1"/>
</dbReference>
<dbReference type="OrthoDB" id="408631at2759"/>
<evidence type="ECO:0000256" key="1">
    <source>
        <dbReference type="SAM" id="SignalP"/>
    </source>
</evidence>
<gene>
    <name evidence="3" type="ORF">SCHPADRAFT_858274</name>
</gene>
<dbReference type="STRING" id="27342.A0A0H2RC61"/>
<dbReference type="ESTHER" id="9homo-a0a0h2rc61">
    <property type="family name" value="Fungal_carboxylesterase_lipase"/>
</dbReference>
<dbReference type="Proteomes" id="UP000053477">
    <property type="component" value="Unassembled WGS sequence"/>
</dbReference>
<keyword evidence="3" id="KW-0378">Hydrolase</keyword>
<dbReference type="InterPro" id="IPR029058">
    <property type="entry name" value="AB_hydrolase_fold"/>
</dbReference>
<dbReference type="AlphaFoldDB" id="A0A0H2RC61"/>
<dbReference type="SUPFAM" id="SSF53474">
    <property type="entry name" value="alpha/beta-Hydrolases"/>
    <property type="match status" value="1"/>
</dbReference>
<feature type="domain" description="Carboxylesterase type B" evidence="2">
    <location>
        <begin position="30"/>
        <end position="528"/>
    </location>
</feature>
<accession>A0A0H2RC61</accession>
<keyword evidence="1" id="KW-0732">Signal</keyword>
<protein>
    <submittedName>
        <fullName evidence="3">Alpha/beta-hydrolase</fullName>
    </submittedName>
</protein>
<dbReference type="Pfam" id="PF00135">
    <property type="entry name" value="COesterase"/>
    <property type="match status" value="1"/>
</dbReference>
<dbReference type="Gene3D" id="3.40.50.1820">
    <property type="entry name" value="alpha/beta hydrolase"/>
    <property type="match status" value="1"/>
</dbReference>
<dbReference type="InterPro" id="IPR019819">
    <property type="entry name" value="Carboxylesterase_B_CS"/>
</dbReference>
<dbReference type="InterPro" id="IPR002018">
    <property type="entry name" value="CarbesteraseB"/>
</dbReference>
<proteinExistence type="predicted"/>
<organism evidence="3 4">
    <name type="scientific">Schizopora paradoxa</name>
    <dbReference type="NCBI Taxonomy" id="27342"/>
    <lineage>
        <taxon>Eukaryota</taxon>
        <taxon>Fungi</taxon>
        <taxon>Dikarya</taxon>
        <taxon>Basidiomycota</taxon>
        <taxon>Agaricomycotina</taxon>
        <taxon>Agaricomycetes</taxon>
        <taxon>Hymenochaetales</taxon>
        <taxon>Schizoporaceae</taxon>
        <taxon>Schizopora</taxon>
    </lineage>
</organism>
<name>A0A0H2RC61_9AGAM</name>
<reference evidence="3 4" key="1">
    <citation type="submission" date="2015-04" db="EMBL/GenBank/DDBJ databases">
        <title>Complete genome sequence of Schizopora paradoxa KUC8140, a cosmopolitan wood degrader in East Asia.</title>
        <authorList>
            <consortium name="DOE Joint Genome Institute"/>
            <person name="Min B."/>
            <person name="Park H."/>
            <person name="Jang Y."/>
            <person name="Kim J.-J."/>
            <person name="Kim K.H."/>
            <person name="Pangilinan J."/>
            <person name="Lipzen A."/>
            <person name="Riley R."/>
            <person name="Grigoriev I.V."/>
            <person name="Spatafora J.W."/>
            <person name="Choi I.-G."/>
        </authorList>
    </citation>
    <scope>NUCLEOTIDE SEQUENCE [LARGE SCALE GENOMIC DNA]</scope>
    <source>
        <strain evidence="3 4">KUC8140</strain>
    </source>
</reference>
<dbReference type="PANTHER" id="PTHR11559">
    <property type="entry name" value="CARBOXYLESTERASE"/>
    <property type="match status" value="1"/>
</dbReference>